<organism evidence="2">
    <name type="scientific">Lentimicrobium saccharophilum</name>
    <dbReference type="NCBI Taxonomy" id="1678841"/>
    <lineage>
        <taxon>Bacteria</taxon>
        <taxon>Pseudomonadati</taxon>
        <taxon>Bacteroidota</taxon>
        <taxon>Bacteroidia</taxon>
        <taxon>Bacteroidales</taxon>
        <taxon>Lentimicrobiaceae</taxon>
        <taxon>Lentimicrobium</taxon>
    </lineage>
</organism>
<dbReference type="STRING" id="1678841.TBC1_11726"/>
<keyword evidence="1" id="KW-0732">Signal</keyword>
<feature type="chain" id="PRO_5006633290" description="DUF4402 domain-containing protein" evidence="1">
    <location>
        <begin position="29"/>
        <end position="169"/>
    </location>
</feature>
<proteinExistence type="predicted"/>
<dbReference type="EMBL" id="DF968182">
    <property type="protein sequence ID" value="GAP42594.1"/>
    <property type="molecule type" value="Genomic_DNA"/>
</dbReference>
<sequence>MMNPKIRTIYKISFQLLLLILLAFTARGQEDPPRPMKVSTYQHLSFGAFINGSSGGTITIDPGGSRNITGDIIPIYHGYQYHPAIFEVEANAGVVISILNGPDITLTGSNGGSMQLHLGQSLPVSPFINSTHPPFKTQIMVGGTLMVGNFLANPPGDYTGQFFITFIQE</sequence>
<dbReference type="RefSeq" id="WP_062038614.1">
    <property type="nucleotide sequence ID" value="NZ_DF968182.1"/>
</dbReference>
<evidence type="ECO:0000256" key="1">
    <source>
        <dbReference type="SAM" id="SignalP"/>
    </source>
</evidence>
<evidence type="ECO:0000313" key="3">
    <source>
        <dbReference type="Proteomes" id="UP000053091"/>
    </source>
</evidence>
<keyword evidence="3" id="KW-1185">Reference proteome</keyword>
<gene>
    <name evidence="2" type="ORF">TBC1_11726</name>
</gene>
<reference evidence="2" key="1">
    <citation type="journal article" date="2015" name="Genome Announc.">
        <title>Draft Genome Sequence of Bacteroidales Strain TBC1, a Novel Isolate from a Methanogenic Wastewater Treatment System.</title>
        <authorList>
            <person name="Tourlousse D.M."/>
            <person name="Matsuura N."/>
            <person name="Sun L."/>
            <person name="Toyonaga M."/>
            <person name="Kuroda K."/>
            <person name="Ohashi A."/>
            <person name="Cruz R."/>
            <person name="Yamaguchi T."/>
            <person name="Sekiguchi Y."/>
        </authorList>
    </citation>
    <scope>NUCLEOTIDE SEQUENCE [LARGE SCALE GENOMIC DNA]</scope>
    <source>
        <strain evidence="2">TBC1</strain>
    </source>
</reference>
<name>A0A0S7BWN5_9BACT</name>
<dbReference type="Proteomes" id="UP000053091">
    <property type="component" value="Unassembled WGS sequence"/>
</dbReference>
<dbReference type="OrthoDB" id="1443914at2"/>
<dbReference type="AlphaFoldDB" id="A0A0S7BWN5"/>
<evidence type="ECO:0000313" key="2">
    <source>
        <dbReference type="EMBL" id="GAP42594.1"/>
    </source>
</evidence>
<dbReference type="PATRIC" id="fig|1678841.3.peg.815"/>
<feature type="signal peptide" evidence="1">
    <location>
        <begin position="1"/>
        <end position="28"/>
    </location>
</feature>
<protein>
    <recommendedName>
        <fullName evidence="4">DUF4402 domain-containing protein</fullName>
    </recommendedName>
</protein>
<accession>A0A0S7BWN5</accession>
<dbReference type="InterPro" id="IPR025514">
    <property type="entry name" value="DUF4402"/>
</dbReference>
<evidence type="ECO:0008006" key="4">
    <source>
        <dbReference type="Google" id="ProtNLM"/>
    </source>
</evidence>
<dbReference type="Pfam" id="PF14352">
    <property type="entry name" value="DUF4402"/>
    <property type="match status" value="1"/>
</dbReference>